<dbReference type="SUPFAM" id="SSF51735">
    <property type="entry name" value="NAD(P)-binding Rossmann-fold domains"/>
    <property type="match status" value="1"/>
</dbReference>
<reference evidence="3 4" key="1">
    <citation type="submission" date="2018-02" db="EMBL/GenBank/DDBJ databases">
        <title>Comparative genomes isolates from brazilian mangrove.</title>
        <authorList>
            <person name="Araujo J.E."/>
            <person name="Taketani R.G."/>
            <person name="Silva M.C.P."/>
            <person name="Loureco M.V."/>
            <person name="Andreote F.D."/>
        </authorList>
    </citation>
    <scope>NUCLEOTIDE SEQUENCE [LARGE SCALE GENOMIC DNA]</scope>
    <source>
        <strain evidence="3 4">Hex-1 MGV</strain>
    </source>
</reference>
<comment type="caution">
    <text evidence="3">The sequence shown here is derived from an EMBL/GenBank/DDBJ whole genome shotgun (WGS) entry which is preliminary data.</text>
</comment>
<dbReference type="PROSITE" id="PS51318">
    <property type="entry name" value="TAT"/>
    <property type="match status" value="1"/>
</dbReference>
<sequence>MTLGNGGNDVTNNRFLRFLPVIPPPQPTNLVGSLALSHRKSDRRQFLKNSAATVAAAASTPYIFSGQNALAADEQKAKESNDRPIVGCIGTGSRWNAVGPNAMRLGDVVAVCDVDANHAAGAKKKVTDIQSKKGVDRQVDVYEDYQKILDRKDIEIVTIVTTDHWHSKIAIEAMKAGKDVYCEKPLTLTIDEGKKICQVAKETGRVFQVGTQQRSEMGLRFLQAVALVRDGRIGEVENIAVAIGGAPACKSIPVVDVPKGLNWEKWLGQAPLVDYRWGKSGNTVNTRCHYEFRWWYEYSGGKLTDWGAHHVDIAQWAIGQSEDGMGPTSIEPLYAEHPVDFKDGMPVQDDRYNTATKFHVKATFGDGVVMDIKNSHQDELGFDNGIMFMGTEGRFLVNRGKIVGAPVDALKDNPLPEDAIAKIYGGSMPANGNAHMTNFFECVKTRKQPISDVFTHHRALTTCHLSNIAIRLNRSLKWDPKTEQILGDDQANAMQSRNARKGYEVTV</sequence>
<evidence type="ECO:0000259" key="2">
    <source>
        <dbReference type="Pfam" id="PF19051"/>
    </source>
</evidence>
<dbReference type="Gene3D" id="3.30.360.10">
    <property type="entry name" value="Dihydrodipicolinate Reductase, domain 2"/>
    <property type="match status" value="1"/>
</dbReference>
<evidence type="ECO:0000313" key="3">
    <source>
        <dbReference type="EMBL" id="PQO34670.1"/>
    </source>
</evidence>
<feature type="domain" description="Gfo/Idh/MocA-like oxidoreductase bacterial type C-terminal" evidence="2">
    <location>
        <begin position="432"/>
        <end position="504"/>
    </location>
</feature>
<dbReference type="Pfam" id="PF01408">
    <property type="entry name" value="GFO_IDH_MocA"/>
    <property type="match status" value="1"/>
</dbReference>
<dbReference type="OrthoDB" id="9788246at2"/>
<evidence type="ECO:0000313" key="4">
    <source>
        <dbReference type="Proteomes" id="UP000238322"/>
    </source>
</evidence>
<dbReference type="PANTHER" id="PTHR43818:SF5">
    <property type="entry name" value="OXIDOREDUCTASE FAMILY PROTEIN"/>
    <property type="match status" value="1"/>
</dbReference>
<dbReference type="AlphaFoldDB" id="A0A2S8FRI7"/>
<dbReference type="Gene3D" id="3.40.50.720">
    <property type="entry name" value="NAD(P)-binding Rossmann-like Domain"/>
    <property type="match status" value="1"/>
</dbReference>
<evidence type="ECO:0000259" key="1">
    <source>
        <dbReference type="Pfam" id="PF01408"/>
    </source>
</evidence>
<feature type="domain" description="Gfo/Idh/MocA-like oxidoreductase bacterial type C-terminal" evidence="2">
    <location>
        <begin position="252"/>
        <end position="331"/>
    </location>
</feature>
<dbReference type="NCBIfam" id="TIGR01409">
    <property type="entry name" value="TAT_signal_seq"/>
    <property type="match status" value="1"/>
</dbReference>
<dbReference type="Proteomes" id="UP000238322">
    <property type="component" value="Unassembled WGS sequence"/>
</dbReference>
<dbReference type="EMBL" id="PUHY01000010">
    <property type="protein sequence ID" value="PQO34670.1"/>
    <property type="molecule type" value="Genomic_DNA"/>
</dbReference>
<dbReference type="SUPFAM" id="SSF55347">
    <property type="entry name" value="Glyceraldehyde-3-phosphate dehydrogenase-like, C-terminal domain"/>
    <property type="match status" value="1"/>
</dbReference>
<dbReference type="GO" id="GO:0000166">
    <property type="term" value="F:nucleotide binding"/>
    <property type="evidence" value="ECO:0007669"/>
    <property type="project" value="InterPro"/>
</dbReference>
<name>A0A2S8FRI7_9BACT</name>
<dbReference type="InterPro" id="IPR036291">
    <property type="entry name" value="NAD(P)-bd_dom_sf"/>
</dbReference>
<organism evidence="3 4">
    <name type="scientific">Blastopirellula marina</name>
    <dbReference type="NCBI Taxonomy" id="124"/>
    <lineage>
        <taxon>Bacteria</taxon>
        <taxon>Pseudomonadati</taxon>
        <taxon>Planctomycetota</taxon>
        <taxon>Planctomycetia</taxon>
        <taxon>Pirellulales</taxon>
        <taxon>Pirellulaceae</taxon>
        <taxon>Blastopirellula</taxon>
    </lineage>
</organism>
<dbReference type="PANTHER" id="PTHR43818">
    <property type="entry name" value="BCDNA.GH03377"/>
    <property type="match status" value="1"/>
</dbReference>
<dbReference type="InterPro" id="IPR050463">
    <property type="entry name" value="Gfo/Idh/MocA_oxidrdct_glycsds"/>
</dbReference>
<accession>A0A2S8FRI7</accession>
<gene>
    <name evidence="3" type="ORF">C5Y83_14285</name>
</gene>
<dbReference type="InterPro" id="IPR043906">
    <property type="entry name" value="Gfo/Idh/MocA_OxRdtase_bact_C"/>
</dbReference>
<feature type="domain" description="Gfo/Idh/MocA-like oxidoreductase N-terminal" evidence="1">
    <location>
        <begin position="96"/>
        <end position="210"/>
    </location>
</feature>
<protein>
    <submittedName>
        <fullName evidence="3">Oxidoreductase</fullName>
    </submittedName>
</protein>
<proteinExistence type="predicted"/>
<dbReference type="InterPro" id="IPR000683">
    <property type="entry name" value="Gfo/Idh/MocA-like_OxRdtase_N"/>
</dbReference>
<dbReference type="InterPro" id="IPR006311">
    <property type="entry name" value="TAT_signal"/>
</dbReference>
<dbReference type="InterPro" id="IPR019546">
    <property type="entry name" value="TAT_signal_bac_arc"/>
</dbReference>
<dbReference type="Pfam" id="PF19051">
    <property type="entry name" value="GFO_IDH_MocA_C2"/>
    <property type="match status" value="2"/>
</dbReference>